<protein>
    <submittedName>
        <fullName evidence="14">TrkH family potassium uptake protein</fullName>
    </submittedName>
</protein>
<evidence type="ECO:0000313" key="15">
    <source>
        <dbReference type="Proteomes" id="UP000824091"/>
    </source>
</evidence>
<evidence type="ECO:0000256" key="8">
    <source>
        <dbReference type="ARBA" id="ARBA00022958"/>
    </source>
</evidence>
<dbReference type="PANTHER" id="PTHR32024:SF2">
    <property type="entry name" value="TRK SYSTEM POTASSIUM UPTAKE PROTEIN TRKG-RELATED"/>
    <property type="match status" value="1"/>
</dbReference>
<keyword evidence="9 13" id="KW-1133">Transmembrane helix</keyword>
<keyword evidence="10" id="KW-0406">Ion transport</keyword>
<dbReference type="PANTHER" id="PTHR32024">
    <property type="entry name" value="TRK SYSTEM POTASSIUM UPTAKE PROTEIN TRKG-RELATED"/>
    <property type="match status" value="1"/>
</dbReference>
<dbReference type="AlphaFoldDB" id="A0A9D1I7D7"/>
<evidence type="ECO:0000256" key="9">
    <source>
        <dbReference type="ARBA" id="ARBA00022989"/>
    </source>
</evidence>
<evidence type="ECO:0000256" key="10">
    <source>
        <dbReference type="ARBA" id="ARBA00023065"/>
    </source>
</evidence>
<feature type="transmembrane region" description="Helical" evidence="13">
    <location>
        <begin position="457"/>
        <end position="481"/>
    </location>
</feature>
<dbReference type="EMBL" id="DVMO01000125">
    <property type="protein sequence ID" value="HIU28345.1"/>
    <property type="molecule type" value="Genomic_DNA"/>
</dbReference>
<feature type="transmembrane region" description="Helical" evidence="13">
    <location>
        <begin position="278"/>
        <end position="296"/>
    </location>
</feature>
<name>A0A9D1I7D7_9FIRM</name>
<feature type="binding site" evidence="12">
    <location>
        <position position="321"/>
    </location>
    <ligand>
        <name>K(+)</name>
        <dbReference type="ChEBI" id="CHEBI:29103"/>
    </ligand>
</feature>
<feature type="transmembrane region" description="Helical" evidence="13">
    <location>
        <begin position="39"/>
        <end position="60"/>
    </location>
</feature>
<keyword evidence="12" id="KW-0479">Metal-binding</keyword>
<keyword evidence="11 13" id="KW-0472">Membrane</keyword>
<dbReference type="PIRSF" id="PIRSF006247">
    <property type="entry name" value="TrkH"/>
    <property type="match status" value="1"/>
</dbReference>
<evidence type="ECO:0000256" key="11">
    <source>
        <dbReference type="ARBA" id="ARBA00023136"/>
    </source>
</evidence>
<evidence type="ECO:0000313" key="14">
    <source>
        <dbReference type="EMBL" id="HIU28345.1"/>
    </source>
</evidence>
<feature type="binding site" evidence="12">
    <location>
        <position position="320"/>
    </location>
    <ligand>
        <name>K(+)</name>
        <dbReference type="ChEBI" id="CHEBI:29103"/>
    </ligand>
</feature>
<evidence type="ECO:0000256" key="7">
    <source>
        <dbReference type="ARBA" id="ARBA00022692"/>
    </source>
</evidence>
<accession>A0A9D1I7D7</accession>
<sequence>MNNKFGTILKIEGALLMVLAGCMVPSLLIAAAQGESSSIMGFGSVIAICVITGFILYHRFKSQSRQSLRSRDGFLVVAASWFIASLAGCLPFIISGSMPNFFDAFFETASGFTTTGSTILTDIEILPRSDLFWRSFTHWIGGMGIIVFITAILPAFGINGQIVANAETTGPTKDKIAAKFSDNSKGIYTIYFVMTLLQTLLLKLGGLTWYDSLVHTFGTVGTGGLSIYNDSIAHYGSAYVEIIIALFMFLSAVNFNLYYLAIKKKNVLQIWRDDEARLYFLVTFLAGGLITIYNFIAGGLKELGQTMLDAFFQVISILTTTGYVTDDYDIWPTFSKMILLTLFFIGGCSSSTAGGIKCIRIVVAMKMAKLGISQKIHPQRVIPITVNGKEISNSTAIRISNFIFTYLLVLIIGMLLLSFDGHDFVTNLSAAGTCLGNIGPGFNMVGPTTNFAFYSDFAKFICSMLMIIGRLELYTVLVLFSRNYWNDNRVR</sequence>
<reference evidence="14" key="2">
    <citation type="journal article" date="2021" name="PeerJ">
        <title>Extensive microbial diversity within the chicken gut microbiome revealed by metagenomics and culture.</title>
        <authorList>
            <person name="Gilroy R."/>
            <person name="Ravi A."/>
            <person name="Getino M."/>
            <person name="Pursley I."/>
            <person name="Horton D.L."/>
            <person name="Alikhan N.F."/>
            <person name="Baker D."/>
            <person name="Gharbi K."/>
            <person name="Hall N."/>
            <person name="Watson M."/>
            <person name="Adriaenssens E.M."/>
            <person name="Foster-Nyarko E."/>
            <person name="Jarju S."/>
            <person name="Secka A."/>
            <person name="Antonio M."/>
            <person name="Oren A."/>
            <person name="Chaudhuri R.R."/>
            <person name="La Ragione R."/>
            <person name="Hildebrand F."/>
            <person name="Pallen M.J."/>
        </authorList>
    </citation>
    <scope>NUCLEOTIDE SEQUENCE</scope>
    <source>
        <strain evidence="14">11300</strain>
    </source>
</reference>
<feature type="binding site" evidence="12">
    <location>
        <position position="437"/>
    </location>
    <ligand>
        <name>K(+)</name>
        <dbReference type="ChEBI" id="CHEBI:29103"/>
    </ligand>
</feature>
<dbReference type="InterPro" id="IPR003445">
    <property type="entry name" value="Cat_transpt"/>
</dbReference>
<keyword evidence="5" id="KW-0997">Cell inner membrane</keyword>
<dbReference type="Proteomes" id="UP000824091">
    <property type="component" value="Unassembled WGS sequence"/>
</dbReference>
<dbReference type="GO" id="GO:0015379">
    <property type="term" value="F:potassium:chloride symporter activity"/>
    <property type="evidence" value="ECO:0007669"/>
    <property type="project" value="InterPro"/>
</dbReference>
<evidence type="ECO:0000256" key="12">
    <source>
        <dbReference type="PIRSR" id="PIRSR006247-1"/>
    </source>
</evidence>
<feature type="binding site" evidence="12">
    <location>
        <position position="114"/>
    </location>
    <ligand>
        <name>K(+)</name>
        <dbReference type="ChEBI" id="CHEBI:29103"/>
    </ligand>
</feature>
<evidence type="ECO:0000256" key="6">
    <source>
        <dbReference type="ARBA" id="ARBA00022538"/>
    </source>
</evidence>
<gene>
    <name evidence="14" type="ORF">IAD16_08200</name>
</gene>
<comment type="subcellular location">
    <subcellularLocation>
        <location evidence="1">Cell inner membrane</location>
        <topology evidence="1">Multi-pass membrane protein</topology>
    </subcellularLocation>
</comment>
<feature type="transmembrane region" description="Helical" evidence="13">
    <location>
        <begin position="337"/>
        <end position="359"/>
    </location>
</feature>
<dbReference type="Pfam" id="PF02386">
    <property type="entry name" value="TrkH"/>
    <property type="match status" value="1"/>
</dbReference>
<evidence type="ECO:0000256" key="1">
    <source>
        <dbReference type="ARBA" id="ARBA00004429"/>
    </source>
</evidence>
<dbReference type="GO" id="GO:0046872">
    <property type="term" value="F:metal ion binding"/>
    <property type="evidence" value="ECO:0007669"/>
    <property type="project" value="UniProtKB-KW"/>
</dbReference>
<feature type="transmembrane region" description="Helical" evidence="13">
    <location>
        <begin position="12"/>
        <end position="33"/>
    </location>
</feature>
<keyword evidence="4" id="KW-1003">Cell membrane</keyword>
<dbReference type="InterPro" id="IPR004772">
    <property type="entry name" value="TrkH"/>
</dbReference>
<evidence type="ECO:0000256" key="4">
    <source>
        <dbReference type="ARBA" id="ARBA00022475"/>
    </source>
</evidence>
<feature type="binding site" evidence="12">
    <location>
        <position position="223"/>
    </location>
    <ligand>
        <name>K(+)</name>
        <dbReference type="ChEBI" id="CHEBI:29103"/>
    </ligand>
</feature>
<dbReference type="GO" id="GO:0005886">
    <property type="term" value="C:plasma membrane"/>
    <property type="evidence" value="ECO:0007669"/>
    <property type="project" value="UniProtKB-SubCell"/>
</dbReference>
<evidence type="ECO:0000256" key="3">
    <source>
        <dbReference type="ARBA" id="ARBA00022448"/>
    </source>
</evidence>
<comment type="caution">
    <text evidence="14">The sequence shown here is derived from an EMBL/GenBank/DDBJ whole genome shotgun (WGS) entry which is preliminary data.</text>
</comment>
<feature type="transmembrane region" description="Helical" evidence="13">
    <location>
        <begin position="72"/>
        <end position="94"/>
    </location>
</feature>
<proteinExistence type="inferred from homology"/>
<feature type="transmembrane region" description="Helical" evidence="13">
    <location>
        <begin position="399"/>
        <end position="419"/>
    </location>
</feature>
<evidence type="ECO:0000256" key="5">
    <source>
        <dbReference type="ARBA" id="ARBA00022519"/>
    </source>
</evidence>
<organism evidence="14 15">
    <name type="scientific">Candidatus Fimisoma avicola</name>
    <dbReference type="NCBI Taxonomy" id="2840826"/>
    <lineage>
        <taxon>Bacteria</taxon>
        <taxon>Bacillati</taxon>
        <taxon>Bacillota</taxon>
        <taxon>Clostridia</taxon>
        <taxon>Eubacteriales</taxon>
        <taxon>Candidatus Fimisoma</taxon>
    </lineage>
</organism>
<keyword evidence="6" id="KW-0633">Potassium transport</keyword>
<feature type="transmembrane region" description="Helical" evidence="13">
    <location>
        <begin position="238"/>
        <end position="257"/>
    </location>
</feature>
<feature type="binding site" evidence="12">
    <location>
        <position position="115"/>
    </location>
    <ligand>
        <name>K(+)</name>
        <dbReference type="ChEBI" id="CHEBI:29103"/>
    </ligand>
</feature>
<comment type="similarity">
    <text evidence="2">Belongs to the TrkH potassium transport family.</text>
</comment>
<keyword evidence="8 12" id="KW-0630">Potassium</keyword>
<feature type="transmembrane region" description="Helical" evidence="13">
    <location>
        <begin position="136"/>
        <end position="156"/>
    </location>
</feature>
<evidence type="ECO:0000256" key="13">
    <source>
        <dbReference type="SAM" id="Phobius"/>
    </source>
</evidence>
<keyword evidence="7 13" id="KW-0812">Transmembrane</keyword>
<reference evidence="14" key="1">
    <citation type="submission" date="2020-10" db="EMBL/GenBank/DDBJ databases">
        <authorList>
            <person name="Gilroy R."/>
        </authorList>
    </citation>
    <scope>NUCLEOTIDE SEQUENCE</scope>
    <source>
        <strain evidence="14">11300</strain>
    </source>
</reference>
<evidence type="ECO:0000256" key="2">
    <source>
        <dbReference type="ARBA" id="ARBA00009137"/>
    </source>
</evidence>
<keyword evidence="3" id="KW-0813">Transport</keyword>
<feature type="transmembrane region" description="Helical" evidence="13">
    <location>
        <begin position="188"/>
        <end position="210"/>
    </location>
</feature>